<dbReference type="Gene3D" id="3.40.50.1010">
    <property type="entry name" value="5'-nuclease"/>
    <property type="match status" value="1"/>
</dbReference>
<comment type="function">
    <text evidence="4">5'-3' exonuclease acting preferentially on double-stranded DNA.</text>
</comment>
<dbReference type="RefSeq" id="WP_053401427.1">
    <property type="nucleotide sequence ID" value="NZ_JAUKEN010000001.1"/>
</dbReference>
<comment type="caution">
    <text evidence="7">The sequence shown here is derived from an EMBL/GenBank/DDBJ whole genome shotgun (WGS) entry which is preliminary data.</text>
</comment>
<proteinExistence type="predicted"/>
<organism evidence="7 8">
    <name type="scientific">Priestia koreensis</name>
    <dbReference type="NCBI Taxonomy" id="284581"/>
    <lineage>
        <taxon>Bacteria</taxon>
        <taxon>Bacillati</taxon>
        <taxon>Bacillota</taxon>
        <taxon>Bacilli</taxon>
        <taxon>Bacillales</taxon>
        <taxon>Bacillaceae</taxon>
        <taxon>Priestia</taxon>
    </lineage>
</organism>
<accession>A0A0M0L648</accession>
<dbReference type="EMBL" id="LILC01000013">
    <property type="protein sequence ID" value="KOO46347.1"/>
    <property type="molecule type" value="Genomic_DNA"/>
</dbReference>
<gene>
    <name evidence="7" type="ORF">AMD01_10900</name>
</gene>
<dbReference type="GO" id="GO:0008409">
    <property type="term" value="F:5'-3' exonuclease activity"/>
    <property type="evidence" value="ECO:0007669"/>
    <property type="project" value="InterPro"/>
</dbReference>
<dbReference type="InterPro" id="IPR029060">
    <property type="entry name" value="PIN-like_dom_sf"/>
</dbReference>
<dbReference type="InterPro" id="IPR002421">
    <property type="entry name" value="5-3_exonuclease"/>
</dbReference>
<dbReference type="InterPro" id="IPR020045">
    <property type="entry name" value="DNA_polI_H3TH"/>
</dbReference>
<dbReference type="SMART" id="SM00279">
    <property type="entry name" value="HhH2"/>
    <property type="match status" value="1"/>
</dbReference>
<dbReference type="PANTHER" id="PTHR42646">
    <property type="entry name" value="FLAP ENDONUCLEASE XNI"/>
    <property type="match status" value="1"/>
</dbReference>
<keyword evidence="8" id="KW-1185">Reference proteome</keyword>
<dbReference type="InterPro" id="IPR008918">
    <property type="entry name" value="HhH2"/>
</dbReference>
<dbReference type="SUPFAM" id="SSF47807">
    <property type="entry name" value="5' to 3' exonuclease, C-terminal subdomain"/>
    <property type="match status" value="1"/>
</dbReference>
<dbReference type="STRING" id="284581.AMD01_10900"/>
<dbReference type="PATRIC" id="fig|284581.3.peg.2281"/>
<keyword evidence="1" id="KW-0540">Nuclease</keyword>
<reference evidence="8" key="1">
    <citation type="submission" date="2015-08" db="EMBL/GenBank/DDBJ databases">
        <title>Fjat-14210 dsm16467.</title>
        <authorList>
            <person name="Liu B."/>
            <person name="Wang J."/>
            <person name="Zhu Y."/>
            <person name="Liu G."/>
            <person name="Chen Q."/>
            <person name="Chen Z."/>
            <person name="Lan J."/>
            <person name="Che J."/>
            <person name="Ge C."/>
            <person name="Shi H."/>
            <person name="Pan Z."/>
            <person name="Liu X."/>
        </authorList>
    </citation>
    <scope>NUCLEOTIDE SEQUENCE [LARGE SCALE GENOMIC DNA]</scope>
    <source>
        <strain evidence="8">DSM 16467</strain>
    </source>
</reference>
<dbReference type="GO" id="GO:0033567">
    <property type="term" value="P:DNA replication, Okazaki fragment processing"/>
    <property type="evidence" value="ECO:0007669"/>
    <property type="project" value="InterPro"/>
</dbReference>
<dbReference type="PANTHER" id="PTHR42646:SF2">
    <property type="entry name" value="5'-3' EXONUCLEASE FAMILY PROTEIN"/>
    <property type="match status" value="1"/>
</dbReference>
<protein>
    <recommendedName>
        <fullName evidence="5">5'-3' exonuclease</fullName>
    </recommendedName>
</protein>
<keyword evidence="3" id="KW-0238">DNA-binding</keyword>
<keyword evidence="2" id="KW-0378">Hydrolase</keyword>
<dbReference type="Proteomes" id="UP000037558">
    <property type="component" value="Unassembled WGS sequence"/>
</dbReference>
<dbReference type="CDD" id="cd09898">
    <property type="entry name" value="H3TH_53EXO"/>
    <property type="match status" value="1"/>
</dbReference>
<dbReference type="Pfam" id="PF01367">
    <property type="entry name" value="5_3_exonuc"/>
    <property type="match status" value="1"/>
</dbReference>
<dbReference type="Pfam" id="PF02739">
    <property type="entry name" value="5_3_exonuc_N"/>
    <property type="match status" value="1"/>
</dbReference>
<feature type="domain" description="5'-3' exonuclease" evidence="6">
    <location>
        <begin position="2"/>
        <end position="273"/>
    </location>
</feature>
<keyword evidence="7" id="KW-0269">Exonuclease</keyword>
<dbReference type="OrthoDB" id="9806424at2"/>
<evidence type="ECO:0000256" key="1">
    <source>
        <dbReference type="ARBA" id="ARBA00022722"/>
    </source>
</evidence>
<evidence type="ECO:0000259" key="6">
    <source>
        <dbReference type="SMART" id="SM00475"/>
    </source>
</evidence>
<dbReference type="FunFam" id="1.10.150.20:FF:000003">
    <property type="entry name" value="DNA polymerase I"/>
    <property type="match status" value="1"/>
</dbReference>
<evidence type="ECO:0000256" key="5">
    <source>
        <dbReference type="ARBA" id="ARBA00050026"/>
    </source>
</evidence>
<evidence type="ECO:0000256" key="4">
    <source>
        <dbReference type="ARBA" id="ARBA00049957"/>
    </source>
</evidence>
<dbReference type="SUPFAM" id="SSF88723">
    <property type="entry name" value="PIN domain-like"/>
    <property type="match status" value="1"/>
</dbReference>
<dbReference type="CDD" id="cd09859">
    <property type="entry name" value="PIN_53EXO"/>
    <property type="match status" value="1"/>
</dbReference>
<dbReference type="InterPro" id="IPR020046">
    <property type="entry name" value="5-3_exonucl_a-hlix_arch_N"/>
</dbReference>
<evidence type="ECO:0000313" key="7">
    <source>
        <dbReference type="EMBL" id="KOO46347.1"/>
    </source>
</evidence>
<sequence>MNKLLLIDGFNLLSRCYFATSYGRDEEQLRRNSQGLCISALPVVFRKLLDLIHTYRPTHLLVAWDVKREDTSRKQLFDGYKNTRNELPSPLIDQYEALTHIFREIGVAQLALPPYEADDLLGALATKWSREQNSDCFIYSNDKDLFQLIDENVSQIIAVPKRGDKVYTKADFEAEYGISPTQWVDVKSLLGDRSDNIPGVPGVGEKAALPLIQEYKTLEGIYEDVDKLDTRFNRYKKKLTEGKEFAFLSRELAQIIVDIPEITERSFETLSFELNPTAWNEQLKKVELNIIIP</sequence>
<dbReference type="AlphaFoldDB" id="A0A0M0L648"/>
<dbReference type="SMART" id="SM00475">
    <property type="entry name" value="53EXOc"/>
    <property type="match status" value="1"/>
</dbReference>
<name>A0A0M0L648_9BACI</name>
<evidence type="ECO:0000313" key="8">
    <source>
        <dbReference type="Proteomes" id="UP000037558"/>
    </source>
</evidence>
<dbReference type="InterPro" id="IPR038969">
    <property type="entry name" value="FEN"/>
</dbReference>
<dbReference type="Gene3D" id="1.10.150.20">
    <property type="entry name" value="5' to 3' exonuclease, C-terminal subdomain"/>
    <property type="match status" value="1"/>
</dbReference>
<dbReference type="GO" id="GO:0003677">
    <property type="term" value="F:DNA binding"/>
    <property type="evidence" value="ECO:0007669"/>
    <property type="project" value="UniProtKB-KW"/>
</dbReference>
<evidence type="ECO:0000256" key="3">
    <source>
        <dbReference type="ARBA" id="ARBA00023125"/>
    </source>
</evidence>
<dbReference type="InterPro" id="IPR036279">
    <property type="entry name" value="5-3_exonuclease_C_sf"/>
</dbReference>
<evidence type="ECO:0000256" key="2">
    <source>
        <dbReference type="ARBA" id="ARBA00022801"/>
    </source>
</evidence>
<dbReference type="GO" id="GO:0017108">
    <property type="term" value="F:5'-flap endonuclease activity"/>
    <property type="evidence" value="ECO:0007669"/>
    <property type="project" value="InterPro"/>
</dbReference>